<evidence type="ECO:0000256" key="1">
    <source>
        <dbReference type="ARBA" id="ARBA00004141"/>
    </source>
</evidence>
<evidence type="ECO:0000259" key="6">
    <source>
        <dbReference type="Pfam" id="PF12430"/>
    </source>
</evidence>
<sequence>MASLTIIVGVFPFVLSFAALYIWSTHVIFPLIPKLFGLSSVSINHKELGLADFKLDHNDSISSSLYKMVKKIHSPPPNDNSNTHHHFHHVHNHHPHHNSYQLFRFPFSFFAKLDLHYLIEHIFAITFSLSLLIMELCLCEVDEIFNRDSRLIVWNVILPFLIIFLIYIIPALLVLLFVKRNFPTLGLKSILLIMITSLTAWLYLLSELDVISGINTDGLQHTYLSKSLSEITLLGVSAIGCLGGVGTISNPYYEFIKKRRIVTEFDLKKIADSLKNTDELLKKRQLELEEVQEKILRNENYYNNNNNNNINNINKNNSGRNGSRKGSLAGIFIKNTIFGNNDEDEDNDNNPSYNINNSDDILRNDLENEISILIQMKNSLYSDLGNLSKRFENQQKIQTFEGKITNFFKKLFSLYCVYKIFCVFCIQLPTDLFKAWKNDDNDRLGALQQERDSDITKDALAVTVAKIISSIRTTSDIEALVNQLSFVLAGSLFLCSISSVMTTFHSISKFFPINITNTTVTTTVSAPSMATNLSTSTTSSTATLNNGSTSTTHSKSFIRSLMISEITGIYMLATVLLLRSNLPESLSSNVNQALGAPLEVEFVDDWFNKVFTISSVLAGIGIALGEYLNGGFSGKEYLDDDDSLFYYDEEEMIEGDKLA</sequence>
<dbReference type="Pfam" id="PF12537">
    <property type="entry name" value="GPHR_N"/>
    <property type="match status" value="1"/>
</dbReference>
<keyword evidence="2 5" id="KW-0812">Transmembrane</keyword>
<keyword evidence="4 5" id="KW-0472">Membrane</keyword>
<gene>
    <name evidence="8" type="ORF">PACTADRAFT_50607</name>
</gene>
<dbReference type="PANTHER" id="PTHR15948">
    <property type="entry name" value="G-PROTEIN COUPLED RECEPTOR 89-RELATED"/>
    <property type="match status" value="1"/>
</dbReference>
<evidence type="ECO:0000256" key="4">
    <source>
        <dbReference type="ARBA" id="ARBA00023136"/>
    </source>
</evidence>
<accession>A0A1E4TSP1</accession>
<comment type="subcellular location">
    <subcellularLocation>
        <location evidence="1">Membrane</location>
        <topology evidence="1">Multi-pass membrane protein</topology>
    </subcellularLocation>
</comment>
<evidence type="ECO:0000313" key="9">
    <source>
        <dbReference type="Proteomes" id="UP000094236"/>
    </source>
</evidence>
<feature type="transmembrane region" description="Helical" evidence="5">
    <location>
        <begin position="6"/>
        <end position="29"/>
    </location>
</feature>
<evidence type="ECO:0000256" key="2">
    <source>
        <dbReference type="ARBA" id="ARBA00022692"/>
    </source>
</evidence>
<reference evidence="9" key="1">
    <citation type="submission" date="2016-05" db="EMBL/GenBank/DDBJ databases">
        <title>Comparative genomics of biotechnologically important yeasts.</title>
        <authorList>
            <consortium name="DOE Joint Genome Institute"/>
            <person name="Riley R."/>
            <person name="Haridas S."/>
            <person name="Wolfe K.H."/>
            <person name="Lopes M.R."/>
            <person name="Hittinger C.T."/>
            <person name="Goker M."/>
            <person name="Salamov A."/>
            <person name="Wisecaver J."/>
            <person name="Long T.M."/>
            <person name="Aerts A.L."/>
            <person name="Barry K."/>
            <person name="Choi C."/>
            <person name="Clum A."/>
            <person name="Coughlan A.Y."/>
            <person name="Deshpande S."/>
            <person name="Douglass A.P."/>
            <person name="Hanson S.J."/>
            <person name="Klenk H.-P."/>
            <person name="Labutti K."/>
            <person name="Lapidus A."/>
            <person name="Lindquist E."/>
            <person name="Lipzen A."/>
            <person name="Meier-Kolthoff J.P."/>
            <person name="Ohm R.A."/>
            <person name="Otillar R.P."/>
            <person name="Pangilinan J."/>
            <person name="Peng Y."/>
            <person name="Rokas A."/>
            <person name="Rosa C.A."/>
            <person name="Scheuner C."/>
            <person name="Sibirny A.A."/>
            <person name="Slot J.C."/>
            <person name="Stielow J.B."/>
            <person name="Sun H."/>
            <person name="Kurtzman C.P."/>
            <person name="Blackwell M."/>
            <person name="Grigoriev I.V."/>
            <person name="Jeffries T.W."/>
        </authorList>
    </citation>
    <scope>NUCLEOTIDE SEQUENCE [LARGE SCALE GENOMIC DNA]</scope>
    <source>
        <strain evidence="9">NRRL Y-2460</strain>
    </source>
</reference>
<feature type="domain" description="Golgi pH regulator conserved" evidence="7">
    <location>
        <begin position="222"/>
        <end position="287"/>
    </location>
</feature>
<dbReference type="Proteomes" id="UP000094236">
    <property type="component" value="Unassembled WGS sequence"/>
</dbReference>
<evidence type="ECO:0008006" key="10">
    <source>
        <dbReference type="Google" id="ProtNLM"/>
    </source>
</evidence>
<organism evidence="8 9">
    <name type="scientific">Pachysolen tannophilus NRRL Y-2460</name>
    <dbReference type="NCBI Taxonomy" id="669874"/>
    <lineage>
        <taxon>Eukaryota</taxon>
        <taxon>Fungi</taxon>
        <taxon>Dikarya</taxon>
        <taxon>Ascomycota</taxon>
        <taxon>Saccharomycotina</taxon>
        <taxon>Pichiomycetes</taxon>
        <taxon>Pachysolenaceae</taxon>
        <taxon>Pachysolen</taxon>
    </lineage>
</organism>
<feature type="transmembrane region" description="Helical" evidence="5">
    <location>
        <begin position="156"/>
        <end position="178"/>
    </location>
</feature>
<keyword evidence="3 5" id="KW-1133">Transmembrane helix</keyword>
<evidence type="ECO:0000256" key="3">
    <source>
        <dbReference type="ARBA" id="ARBA00022989"/>
    </source>
</evidence>
<feature type="transmembrane region" description="Helical" evidence="5">
    <location>
        <begin position="185"/>
        <end position="204"/>
    </location>
</feature>
<feature type="domain" description="Abscisic acid G-protein coupled receptor-like" evidence="6">
    <location>
        <begin position="398"/>
        <end position="626"/>
    </location>
</feature>
<feature type="transmembrane region" description="Helical" evidence="5">
    <location>
        <begin position="231"/>
        <end position="253"/>
    </location>
</feature>
<dbReference type="InterPro" id="IPR022535">
    <property type="entry name" value="Golgi_pH-regulator_cons_dom"/>
</dbReference>
<dbReference type="InterPro" id="IPR015672">
    <property type="entry name" value="GPHR/GTG"/>
</dbReference>
<proteinExistence type="predicted"/>
<evidence type="ECO:0000313" key="8">
    <source>
        <dbReference type="EMBL" id="ODV94744.1"/>
    </source>
</evidence>
<keyword evidence="9" id="KW-1185">Reference proteome</keyword>
<dbReference type="EMBL" id="KV454015">
    <property type="protein sequence ID" value="ODV94744.1"/>
    <property type="molecule type" value="Genomic_DNA"/>
</dbReference>
<dbReference type="InterPro" id="IPR025969">
    <property type="entry name" value="ABA_GPCR_dom"/>
</dbReference>
<dbReference type="PANTHER" id="PTHR15948:SF0">
    <property type="entry name" value="GOLGI PH REGULATOR A-RELATED"/>
    <property type="match status" value="1"/>
</dbReference>
<name>A0A1E4TSP1_PACTA</name>
<protein>
    <recommendedName>
        <fullName evidence="10">Abscisic acid G-protein coupled receptor-like domain-containing protein</fullName>
    </recommendedName>
</protein>
<dbReference type="Pfam" id="PF12430">
    <property type="entry name" value="ABA_GPCR"/>
    <property type="match status" value="1"/>
</dbReference>
<feature type="transmembrane region" description="Helical" evidence="5">
    <location>
        <begin position="484"/>
        <end position="504"/>
    </location>
</feature>
<feature type="transmembrane region" description="Helical" evidence="5">
    <location>
        <begin position="411"/>
        <end position="430"/>
    </location>
</feature>
<feature type="transmembrane region" description="Helical" evidence="5">
    <location>
        <begin position="606"/>
        <end position="628"/>
    </location>
</feature>
<evidence type="ECO:0000259" key="7">
    <source>
        <dbReference type="Pfam" id="PF12537"/>
    </source>
</evidence>
<dbReference type="GO" id="GO:0016020">
    <property type="term" value="C:membrane"/>
    <property type="evidence" value="ECO:0007669"/>
    <property type="project" value="UniProtKB-SubCell"/>
</dbReference>
<evidence type="ECO:0000256" key="5">
    <source>
        <dbReference type="SAM" id="Phobius"/>
    </source>
</evidence>
<dbReference type="OrthoDB" id="264392at2759"/>
<dbReference type="AlphaFoldDB" id="A0A1E4TSP1"/>
<feature type="transmembrane region" description="Helical" evidence="5">
    <location>
        <begin position="557"/>
        <end position="578"/>
    </location>
</feature>